<proteinExistence type="predicted"/>
<sequence>MKSNLFMGAALAALTFAAPLHAADTVTPTGLEASTPGLQADGVRVLAPEAIWPQGAPVNPDWPGLIDQPVTEEARDDGESLWNVTVPSYQAFLPDPAKATGAAVIVAPGGGFRLLAIHHEGSRVAQWLADHGIAAFVLKYRLIQTPPGETNEAMRTRVNTTMRPGVGGEPGVADGLEALRLIRARAEEYGIAPDRIGAVGFSAGGHVAGKMALAEEGARPDFTGLIYGFPFGERQPELPPANLPWPEGTPKEPWLRPAPTPAPGRLAPIFMAVAQDDVAVGQGFDAWQAALKDAGYTPETHRYERGGHGFGMKKTGGTQDHWIEEFAWWIEAEGFTKAD</sequence>
<accession>A0ABT0AFC4</accession>
<reference evidence="4" key="1">
    <citation type="submission" date="2022-03" db="EMBL/GenBank/DDBJ databases">
        <title>Identification of a novel bacterium isolated from mangrove sediments.</title>
        <authorList>
            <person name="Pan X."/>
        </authorList>
    </citation>
    <scope>NUCLEOTIDE SEQUENCE</scope>
    <source>
        <strain evidence="4">B2637</strain>
    </source>
</reference>
<evidence type="ECO:0000256" key="2">
    <source>
        <dbReference type="SAM" id="SignalP"/>
    </source>
</evidence>
<keyword evidence="1 4" id="KW-0378">Hydrolase</keyword>
<keyword evidence="5" id="KW-1185">Reference proteome</keyword>
<feature type="chain" id="PRO_5046820012" evidence="2">
    <location>
        <begin position="23"/>
        <end position="339"/>
    </location>
</feature>
<name>A0ABT0AFC4_9SPHN</name>
<dbReference type="RefSeq" id="WP_243801382.1">
    <property type="nucleotide sequence ID" value="NZ_JALHAT010000028.1"/>
</dbReference>
<dbReference type="Gene3D" id="3.40.50.1820">
    <property type="entry name" value="alpha/beta hydrolase"/>
    <property type="match status" value="1"/>
</dbReference>
<evidence type="ECO:0000259" key="3">
    <source>
        <dbReference type="Pfam" id="PF07859"/>
    </source>
</evidence>
<dbReference type="Proteomes" id="UP001162802">
    <property type="component" value="Unassembled WGS sequence"/>
</dbReference>
<dbReference type="PANTHER" id="PTHR48081:SF6">
    <property type="entry name" value="PEPTIDASE S9 PROLYL OLIGOPEPTIDASE CATALYTIC DOMAIN-CONTAINING PROTEIN"/>
    <property type="match status" value="1"/>
</dbReference>
<evidence type="ECO:0000313" key="5">
    <source>
        <dbReference type="Proteomes" id="UP001162802"/>
    </source>
</evidence>
<feature type="signal peptide" evidence="2">
    <location>
        <begin position="1"/>
        <end position="22"/>
    </location>
</feature>
<keyword evidence="2" id="KW-0732">Signal</keyword>
<protein>
    <submittedName>
        <fullName evidence="4">Alpha/beta hydrolase</fullName>
    </submittedName>
</protein>
<dbReference type="PANTHER" id="PTHR48081">
    <property type="entry name" value="AB HYDROLASE SUPERFAMILY PROTEIN C4A8.06C"/>
    <property type="match status" value="1"/>
</dbReference>
<evidence type="ECO:0000313" key="4">
    <source>
        <dbReference type="EMBL" id="MCJ1961883.1"/>
    </source>
</evidence>
<comment type="caution">
    <text evidence="4">The sequence shown here is derived from an EMBL/GenBank/DDBJ whole genome shotgun (WGS) entry which is preliminary data.</text>
</comment>
<dbReference type="InterPro" id="IPR050300">
    <property type="entry name" value="GDXG_lipolytic_enzyme"/>
</dbReference>
<feature type="domain" description="Alpha/beta hydrolase fold-3" evidence="3">
    <location>
        <begin position="172"/>
        <end position="310"/>
    </location>
</feature>
<dbReference type="GO" id="GO:0016787">
    <property type="term" value="F:hydrolase activity"/>
    <property type="evidence" value="ECO:0007669"/>
    <property type="project" value="UniProtKB-KW"/>
</dbReference>
<dbReference type="InterPro" id="IPR013094">
    <property type="entry name" value="AB_hydrolase_3"/>
</dbReference>
<dbReference type="EMBL" id="JALHAT010000028">
    <property type="protein sequence ID" value="MCJ1961883.1"/>
    <property type="molecule type" value="Genomic_DNA"/>
</dbReference>
<dbReference type="Pfam" id="PF07859">
    <property type="entry name" value="Abhydrolase_3"/>
    <property type="match status" value="1"/>
</dbReference>
<dbReference type="InterPro" id="IPR029058">
    <property type="entry name" value="AB_hydrolase_fold"/>
</dbReference>
<gene>
    <name evidence="4" type="ORF">MTR65_14405</name>
</gene>
<organism evidence="4 5">
    <name type="scientific">Novosphingobium mangrovi</name>
    <name type="common">ex Hu et al. 2023</name>
    <dbReference type="NCBI Taxonomy" id="2930094"/>
    <lineage>
        <taxon>Bacteria</taxon>
        <taxon>Pseudomonadati</taxon>
        <taxon>Pseudomonadota</taxon>
        <taxon>Alphaproteobacteria</taxon>
        <taxon>Sphingomonadales</taxon>
        <taxon>Sphingomonadaceae</taxon>
        <taxon>Novosphingobium</taxon>
    </lineage>
</organism>
<evidence type="ECO:0000256" key="1">
    <source>
        <dbReference type="ARBA" id="ARBA00022801"/>
    </source>
</evidence>
<dbReference type="SUPFAM" id="SSF53474">
    <property type="entry name" value="alpha/beta-Hydrolases"/>
    <property type="match status" value="1"/>
</dbReference>